<dbReference type="Proteomes" id="UP000242972">
    <property type="component" value="Unassembled WGS sequence"/>
</dbReference>
<dbReference type="PROSITE" id="PS51154">
    <property type="entry name" value="MACRO"/>
    <property type="match status" value="1"/>
</dbReference>
<dbReference type="InterPro" id="IPR002589">
    <property type="entry name" value="Macro_dom"/>
</dbReference>
<dbReference type="SUPFAM" id="SSF52949">
    <property type="entry name" value="Macro domain-like"/>
    <property type="match status" value="1"/>
</dbReference>
<gene>
    <name evidence="2" type="ORF">C7B46_20730</name>
</gene>
<proteinExistence type="predicted"/>
<evidence type="ECO:0000313" key="3">
    <source>
        <dbReference type="Proteomes" id="UP000242972"/>
    </source>
</evidence>
<sequence length="207" mass="23053">MVQWILMDRRAPLVRAWRRAFADTPVQVQTGDITESARGHAWVSPANSFGWMDGGLDWTIRQAYAQAGCDITAAVQGKIQQEAAGELPVGQALVVPTPNTPYTHLVVAPTMRTPRPALWTLNAYLAFRAILFAAQQWNDAHQDGQDDQSRPIVTVYCPGLATGVGRMPPGRCARQMRAAWDQVMQPRDTLLPLTRLTMLEQSLRYRS</sequence>
<organism evidence="2 3">
    <name type="scientific">Sulfobacillus benefaciens</name>
    <dbReference type="NCBI Taxonomy" id="453960"/>
    <lineage>
        <taxon>Bacteria</taxon>
        <taxon>Bacillati</taxon>
        <taxon>Bacillota</taxon>
        <taxon>Clostridia</taxon>
        <taxon>Eubacteriales</taxon>
        <taxon>Clostridiales Family XVII. Incertae Sedis</taxon>
        <taxon>Sulfobacillus</taxon>
    </lineage>
</organism>
<dbReference type="EMBL" id="PXYW01000155">
    <property type="protein sequence ID" value="PSR25228.1"/>
    <property type="molecule type" value="Genomic_DNA"/>
</dbReference>
<dbReference type="Gene3D" id="3.40.220.10">
    <property type="entry name" value="Leucine Aminopeptidase, subunit E, domain 1"/>
    <property type="match status" value="1"/>
</dbReference>
<feature type="domain" description="Macro" evidence="1">
    <location>
        <begin position="13"/>
        <end position="207"/>
    </location>
</feature>
<evidence type="ECO:0000259" key="1">
    <source>
        <dbReference type="PROSITE" id="PS51154"/>
    </source>
</evidence>
<name>A0A2T2WSK4_9FIRM</name>
<accession>A0A2T2WSK4</accession>
<evidence type="ECO:0000313" key="2">
    <source>
        <dbReference type="EMBL" id="PSR25228.1"/>
    </source>
</evidence>
<reference evidence="2 3" key="1">
    <citation type="journal article" date="2014" name="BMC Genomics">
        <title>Comparison of environmental and isolate Sulfobacillus genomes reveals diverse carbon, sulfur, nitrogen, and hydrogen metabolisms.</title>
        <authorList>
            <person name="Justice N.B."/>
            <person name="Norman A."/>
            <person name="Brown C.T."/>
            <person name="Singh A."/>
            <person name="Thomas B.C."/>
            <person name="Banfield J.F."/>
        </authorList>
    </citation>
    <scope>NUCLEOTIDE SEQUENCE [LARGE SCALE GENOMIC DNA]</scope>
    <source>
        <strain evidence="2">AMDSBA4</strain>
    </source>
</reference>
<dbReference type="Pfam" id="PF01661">
    <property type="entry name" value="Macro"/>
    <property type="match status" value="1"/>
</dbReference>
<comment type="caution">
    <text evidence="2">The sequence shown here is derived from an EMBL/GenBank/DDBJ whole genome shotgun (WGS) entry which is preliminary data.</text>
</comment>
<dbReference type="AlphaFoldDB" id="A0A2T2WSK4"/>
<dbReference type="SMART" id="SM00506">
    <property type="entry name" value="A1pp"/>
    <property type="match status" value="1"/>
</dbReference>
<dbReference type="InterPro" id="IPR043472">
    <property type="entry name" value="Macro_dom-like"/>
</dbReference>
<protein>
    <submittedName>
        <fullName evidence="2">Appr-1-p processing protein</fullName>
    </submittedName>
</protein>